<sequence length="390" mass="44902">MQQLNFPNEITPKSFLKSYWQQKPLLLRQALPKFKCGLDADELAGLACEADVESRLVLERGKTPWEARFGPFTEATFAELPESHWTLLVQDVDKHLPPVASLLDYFHFIPDWRLDDVMVSYAADQGSVGPHIDDYDVFLYQAKGRRRWKIHYQPVSEEDFIPGLDLRILPDFKAEEEWLLEPGDLLYLPPNVAHWGVAEGDDCISCSVGFRAPAYREMANAWCEALGEQLAAEGRYRDLPMTPQQASGEILPTVVEKVSANLQRMLQTDDEFKRRWFGRFISESKPNLQLEPRQTPLSPATFHERFRQASTIHRNAYSRILFSRGSQGQDSLFVNGEEYQLPSESGDFLAILTHHRLLHFGYLENWLEQPDCLQLVCDLYNGNHLIFDNE</sequence>
<dbReference type="Proteomes" id="UP000051276">
    <property type="component" value="Unassembled WGS sequence"/>
</dbReference>
<dbReference type="SMART" id="SM00558">
    <property type="entry name" value="JmjC"/>
    <property type="match status" value="1"/>
</dbReference>
<keyword evidence="7" id="KW-0689">Ribosomal protein</keyword>
<organism evidence="7 10">
    <name type="scientific">endosymbiont of Ridgeia piscesae</name>
    <dbReference type="NCBI Taxonomy" id="54398"/>
    <lineage>
        <taxon>Bacteria</taxon>
        <taxon>Pseudomonadati</taxon>
        <taxon>Pseudomonadota</taxon>
        <taxon>Gammaproteobacteria</taxon>
        <taxon>sulfur-oxidizing symbionts</taxon>
    </lineage>
</organism>
<dbReference type="Proteomes" id="UP000051634">
    <property type="component" value="Unassembled WGS sequence"/>
</dbReference>
<dbReference type="PANTHER" id="PTHR13096:SF8">
    <property type="entry name" value="RIBOSOMAL OXYGENASE 1"/>
    <property type="match status" value="1"/>
</dbReference>
<dbReference type="InterPro" id="IPR046799">
    <property type="entry name" value="ROXA-like_wH"/>
</dbReference>
<evidence type="ECO:0000313" key="8">
    <source>
        <dbReference type="EMBL" id="KRT60152.1"/>
    </source>
</evidence>
<dbReference type="EMBL" id="LMXI01000015">
    <property type="protein sequence ID" value="KRT60152.1"/>
    <property type="molecule type" value="Genomic_DNA"/>
</dbReference>
<evidence type="ECO:0000313" key="9">
    <source>
        <dbReference type="Proteomes" id="UP000051276"/>
    </source>
</evidence>
<gene>
    <name evidence="7" type="ORF">Ga0074115_1288</name>
    <name evidence="8" type="ORF">Ga0076813_16795</name>
</gene>
<dbReference type="PATRIC" id="fig|54398.3.peg.2607"/>
<dbReference type="PROSITE" id="PS51184">
    <property type="entry name" value="JMJC"/>
    <property type="match status" value="1"/>
</dbReference>
<dbReference type="Pfam" id="PF20514">
    <property type="entry name" value="WHD_ROXA"/>
    <property type="match status" value="1"/>
</dbReference>
<dbReference type="Gene3D" id="3.40.366.30">
    <property type="entry name" value="50S ribosomal protein L16 arginine hydroxylase, Chain A, Domain 2"/>
    <property type="match status" value="1"/>
</dbReference>
<feature type="domain" description="JmjC" evidence="6">
    <location>
        <begin position="98"/>
        <end position="227"/>
    </location>
</feature>
<dbReference type="SUPFAM" id="SSF51197">
    <property type="entry name" value="Clavaminate synthase-like"/>
    <property type="match status" value="1"/>
</dbReference>
<dbReference type="OrthoDB" id="9764016at2"/>
<name>A0A0T5YZB1_9GAMM</name>
<keyword evidence="3" id="KW-0223">Dioxygenase</keyword>
<dbReference type="InterPro" id="IPR039994">
    <property type="entry name" value="NO66-like"/>
</dbReference>
<evidence type="ECO:0000256" key="5">
    <source>
        <dbReference type="ARBA" id="ARBA00023004"/>
    </source>
</evidence>
<dbReference type="GO" id="GO:0016706">
    <property type="term" value="F:2-oxoglutarate-dependent dioxygenase activity"/>
    <property type="evidence" value="ECO:0007669"/>
    <property type="project" value="TreeGrafter"/>
</dbReference>
<comment type="caution">
    <text evidence="7">The sequence shown here is derived from an EMBL/GenBank/DDBJ whole genome shotgun (WGS) entry which is preliminary data.</text>
</comment>
<keyword evidence="7" id="KW-0687">Ribonucleoprotein</keyword>
<proteinExistence type="predicted"/>
<reference evidence="9 10" key="1">
    <citation type="submission" date="2015-11" db="EMBL/GenBank/DDBJ databases">
        <title>The genome of Candidatus Endoriftia persephone in Ridgeia piscesae and population structure of the North Eastern Pacific vestimentiferan symbionts.</title>
        <authorList>
            <person name="Perez M."/>
            <person name="Juniper K.S."/>
        </authorList>
    </citation>
    <scope>NUCLEOTIDE SEQUENCE [LARGE SCALE GENOMIC DNA]</scope>
    <source>
        <strain evidence="8">Ind10</strain>
        <strain evidence="7">Ind11</strain>
    </source>
</reference>
<dbReference type="GO" id="GO:0005840">
    <property type="term" value="C:ribosome"/>
    <property type="evidence" value="ECO:0007669"/>
    <property type="project" value="UniProtKB-KW"/>
</dbReference>
<comment type="cofactor">
    <cofactor evidence="1">
        <name>Fe(2+)</name>
        <dbReference type="ChEBI" id="CHEBI:29033"/>
    </cofactor>
</comment>
<protein>
    <submittedName>
        <fullName evidence="8">50S ribosomal protein L16 3-hydroxylase</fullName>
    </submittedName>
    <submittedName>
        <fullName evidence="7">Ribosomal protein L16 Arg81 hydroxylase</fullName>
    </submittedName>
</protein>
<dbReference type="EMBL" id="LDXT01000069">
    <property type="protein sequence ID" value="KRT55952.1"/>
    <property type="molecule type" value="Genomic_DNA"/>
</dbReference>
<evidence type="ECO:0000259" key="6">
    <source>
        <dbReference type="PROSITE" id="PS51184"/>
    </source>
</evidence>
<evidence type="ECO:0000256" key="2">
    <source>
        <dbReference type="ARBA" id="ARBA00022723"/>
    </source>
</evidence>
<evidence type="ECO:0000256" key="3">
    <source>
        <dbReference type="ARBA" id="ARBA00022964"/>
    </source>
</evidence>
<evidence type="ECO:0000313" key="7">
    <source>
        <dbReference type="EMBL" id="KRT55952.1"/>
    </source>
</evidence>
<evidence type="ECO:0000256" key="1">
    <source>
        <dbReference type="ARBA" id="ARBA00001954"/>
    </source>
</evidence>
<dbReference type="Gene3D" id="2.60.120.650">
    <property type="entry name" value="Cupin"/>
    <property type="match status" value="1"/>
</dbReference>
<evidence type="ECO:0000313" key="10">
    <source>
        <dbReference type="Proteomes" id="UP000051634"/>
    </source>
</evidence>
<accession>A0A0T5YZB1</accession>
<dbReference type="AlphaFoldDB" id="A0A0T5YZB1"/>
<keyword evidence="10" id="KW-1185">Reference proteome</keyword>
<dbReference type="Pfam" id="PF08007">
    <property type="entry name" value="JmjC_2"/>
    <property type="match status" value="1"/>
</dbReference>
<dbReference type="STRING" id="54398.Ga0074115_1288"/>
<dbReference type="RefSeq" id="WP_057955924.1">
    <property type="nucleotide sequence ID" value="NZ_KQ556898.1"/>
</dbReference>
<dbReference type="GO" id="GO:0046872">
    <property type="term" value="F:metal ion binding"/>
    <property type="evidence" value="ECO:0007669"/>
    <property type="project" value="UniProtKB-KW"/>
</dbReference>
<evidence type="ECO:0000256" key="4">
    <source>
        <dbReference type="ARBA" id="ARBA00023002"/>
    </source>
</evidence>
<keyword evidence="2" id="KW-0479">Metal-binding</keyword>
<dbReference type="InterPro" id="IPR003347">
    <property type="entry name" value="JmjC_dom"/>
</dbReference>
<keyword evidence="5" id="KW-0408">Iron</keyword>
<keyword evidence="4" id="KW-0560">Oxidoreductase</keyword>
<dbReference type="PANTHER" id="PTHR13096">
    <property type="entry name" value="MINA53 MYC INDUCED NUCLEAR ANTIGEN"/>
    <property type="match status" value="1"/>
</dbReference>